<comment type="caution">
    <text evidence="2">The sequence shown here is derived from an EMBL/GenBank/DDBJ whole genome shotgun (WGS) entry which is preliminary data.</text>
</comment>
<feature type="domain" description="Sialidase" evidence="1">
    <location>
        <begin position="64"/>
        <end position="199"/>
    </location>
</feature>
<name>K2NB97_TRYCR</name>
<dbReference type="InterPro" id="IPR036278">
    <property type="entry name" value="Sialidase_sf"/>
</dbReference>
<dbReference type="InterPro" id="IPR011040">
    <property type="entry name" value="Sialidase"/>
</dbReference>
<proteinExistence type="predicted"/>
<evidence type="ECO:0000313" key="3">
    <source>
        <dbReference type="Proteomes" id="UP000007350"/>
    </source>
</evidence>
<dbReference type="Pfam" id="PF13859">
    <property type="entry name" value="BNR_3"/>
    <property type="match status" value="1"/>
</dbReference>
<feature type="non-terminal residue" evidence="2">
    <location>
        <position position="1"/>
    </location>
</feature>
<gene>
    <name evidence="2" type="ORF">MOQ_009979</name>
</gene>
<dbReference type="Gene3D" id="2.120.10.10">
    <property type="match status" value="1"/>
</dbReference>
<keyword evidence="3" id="KW-1185">Reference proteome</keyword>
<dbReference type="EMBL" id="AHKC01021125">
    <property type="protein sequence ID" value="EKF26332.1"/>
    <property type="molecule type" value="Genomic_DNA"/>
</dbReference>
<protein>
    <submittedName>
        <fullName evidence="2">Trans-sialidase, putative</fullName>
    </submittedName>
</protein>
<dbReference type="SUPFAM" id="SSF50939">
    <property type="entry name" value="Sialidases"/>
    <property type="match status" value="1"/>
</dbReference>
<dbReference type="Proteomes" id="UP000007350">
    <property type="component" value="Unassembled WGS sequence"/>
</dbReference>
<feature type="non-terminal residue" evidence="2">
    <location>
        <position position="207"/>
    </location>
</feature>
<sequence>SAQERGANDGSIFFRFPLKDSSGRSASGVVKLPQGIDLFVSQKTQVVPKSGSASVTEGNLFASPSLVSAGGLIAAFAEGHVDAARGTPNKLFSDVVAGYIDTAWNWSTLVGEVKKDTWRAHAVLGTADGTNPVGFLHRPTTATKGNRVFLLAGNSKASNVGGSWREGGLDLKLVVGDVRKPTGGEPSGWITWGTPKSLSPNNSVFPK</sequence>
<evidence type="ECO:0000313" key="2">
    <source>
        <dbReference type="EMBL" id="EKF26332.1"/>
    </source>
</evidence>
<reference evidence="2 3" key="1">
    <citation type="journal article" date="2012" name="BMC Genomics">
        <title>Comparative genomic analysis of human infective Trypanosoma cruzi lineages with the bat-restricted subspecies T. cruzi marinkellei.</title>
        <authorList>
            <person name="Franzen O."/>
            <person name="Talavera-Lopez C."/>
            <person name="Ochaya S."/>
            <person name="Butler C.E."/>
            <person name="Messenger L.A."/>
            <person name="Lewis M.D."/>
            <person name="Llewellyn M.S."/>
            <person name="Marinkelle C.J."/>
            <person name="Tyler K.M."/>
            <person name="Miles M.A."/>
            <person name="Andersson B."/>
        </authorList>
    </citation>
    <scope>NUCLEOTIDE SEQUENCE [LARGE SCALE GENOMIC DNA]</scope>
    <source>
        <strain evidence="2 3">B7</strain>
    </source>
</reference>
<dbReference type="AlphaFoldDB" id="K2NB97"/>
<organism evidence="2 3">
    <name type="scientific">Trypanosoma cruzi marinkellei</name>
    <dbReference type="NCBI Taxonomy" id="85056"/>
    <lineage>
        <taxon>Eukaryota</taxon>
        <taxon>Discoba</taxon>
        <taxon>Euglenozoa</taxon>
        <taxon>Kinetoplastea</taxon>
        <taxon>Metakinetoplastina</taxon>
        <taxon>Trypanosomatida</taxon>
        <taxon>Trypanosomatidae</taxon>
        <taxon>Trypanosoma</taxon>
        <taxon>Schizotrypanum</taxon>
    </lineage>
</organism>
<accession>K2NB97</accession>
<dbReference type="CDD" id="cd15482">
    <property type="entry name" value="Sialidase_non-viral"/>
    <property type="match status" value="1"/>
</dbReference>
<evidence type="ECO:0000259" key="1">
    <source>
        <dbReference type="Pfam" id="PF13859"/>
    </source>
</evidence>